<dbReference type="GO" id="GO:0060285">
    <property type="term" value="P:cilium-dependent cell motility"/>
    <property type="evidence" value="ECO:0007669"/>
    <property type="project" value="TreeGrafter"/>
</dbReference>
<dbReference type="InterPro" id="IPR006602">
    <property type="entry name" value="DM10_dom"/>
</dbReference>
<evidence type="ECO:0000256" key="2">
    <source>
        <dbReference type="ARBA" id="ARBA00022490"/>
    </source>
</evidence>
<keyword evidence="4" id="KW-0206">Cytoskeleton</keyword>
<comment type="subcellular location">
    <subcellularLocation>
        <location evidence="1">Cytoplasm</location>
        <location evidence="1">Cytoskeleton</location>
        <location evidence="1">Cilium axoneme</location>
    </subcellularLocation>
</comment>
<dbReference type="FunFam" id="2.30.29.170:FF:000004">
    <property type="entry name" value="EF-hand domain containing 2"/>
    <property type="match status" value="1"/>
</dbReference>
<dbReference type="FunFam" id="2.30.29.170:FF:000002">
    <property type="entry name" value="EF-hand domain (C-terminal) containing 1"/>
    <property type="match status" value="1"/>
</dbReference>
<organism evidence="7 8">
    <name type="scientific">Aldrovandia affinis</name>
    <dbReference type="NCBI Taxonomy" id="143900"/>
    <lineage>
        <taxon>Eukaryota</taxon>
        <taxon>Metazoa</taxon>
        <taxon>Chordata</taxon>
        <taxon>Craniata</taxon>
        <taxon>Vertebrata</taxon>
        <taxon>Euteleostomi</taxon>
        <taxon>Actinopterygii</taxon>
        <taxon>Neopterygii</taxon>
        <taxon>Teleostei</taxon>
        <taxon>Notacanthiformes</taxon>
        <taxon>Halosauridae</taxon>
        <taxon>Aldrovandia</taxon>
    </lineage>
</organism>
<dbReference type="EMBL" id="JAINUG010000027">
    <property type="protein sequence ID" value="KAJ8410253.1"/>
    <property type="molecule type" value="Genomic_DNA"/>
</dbReference>
<reference evidence="7" key="1">
    <citation type="journal article" date="2023" name="Science">
        <title>Genome structures resolve the early diversification of teleost fishes.</title>
        <authorList>
            <person name="Parey E."/>
            <person name="Louis A."/>
            <person name="Montfort J."/>
            <person name="Bouchez O."/>
            <person name="Roques C."/>
            <person name="Iampietro C."/>
            <person name="Lluch J."/>
            <person name="Castinel A."/>
            <person name="Donnadieu C."/>
            <person name="Desvignes T."/>
            <person name="Floi Bucao C."/>
            <person name="Jouanno E."/>
            <person name="Wen M."/>
            <person name="Mejri S."/>
            <person name="Dirks R."/>
            <person name="Jansen H."/>
            <person name="Henkel C."/>
            <person name="Chen W.J."/>
            <person name="Zahm M."/>
            <person name="Cabau C."/>
            <person name="Klopp C."/>
            <person name="Thompson A.W."/>
            <person name="Robinson-Rechavi M."/>
            <person name="Braasch I."/>
            <person name="Lecointre G."/>
            <person name="Bobe J."/>
            <person name="Postlethwait J.H."/>
            <person name="Berthelot C."/>
            <person name="Roest Crollius H."/>
            <person name="Guiguen Y."/>
        </authorList>
    </citation>
    <scope>NUCLEOTIDE SEQUENCE</scope>
    <source>
        <strain evidence="7">NC1722</strain>
    </source>
</reference>
<proteinExistence type="predicted"/>
<feature type="domain" description="DM10" evidence="6">
    <location>
        <begin position="238"/>
        <end position="358"/>
    </location>
</feature>
<feature type="domain" description="DM10" evidence="6">
    <location>
        <begin position="92"/>
        <end position="197"/>
    </location>
</feature>
<evidence type="ECO:0000313" key="8">
    <source>
        <dbReference type="Proteomes" id="UP001221898"/>
    </source>
</evidence>
<keyword evidence="5" id="KW-0966">Cell projection</keyword>
<evidence type="ECO:0000256" key="3">
    <source>
        <dbReference type="ARBA" id="ARBA00022737"/>
    </source>
</evidence>
<dbReference type="PROSITE" id="PS51336">
    <property type="entry name" value="DM10"/>
    <property type="match status" value="3"/>
</dbReference>
<keyword evidence="2" id="KW-0963">Cytoplasm</keyword>
<dbReference type="GO" id="GO:0000281">
    <property type="term" value="P:mitotic cytokinesis"/>
    <property type="evidence" value="ECO:0007669"/>
    <property type="project" value="TreeGrafter"/>
</dbReference>
<evidence type="ECO:0000256" key="5">
    <source>
        <dbReference type="ARBA" id="ARBA00023273"/>
    </source>
</evidence>
<sequence length="551" mass="63178">MTDDSGHGLPFLPGNTFKDITKLAQHRPQTLIYKNGYITPKRPRVGIGQEALLSDHLIQSEINQLALQNLAQTREQRAGPSTEFIPAHVAFDKKVLRFYGYFQQEILLSPLEQYRVRPVIITYYLEDNSFCVIEPEVENSGIPQGKLIKRQRLLKNTNGDFYHWKDLNVAIDIYAFGVTYRLTSCDRYTQGFLESEGILVNEPEEIPSDPYTICRAKPQPAHITPSDFDGLKQFLTLDRKVLRFFAMWEHADCLYRETRPVTIQYYLGDDSVEIRETHEHNSGRDPYPVLLRRQRVPKEIKPVSNPFPSCVLEVTPQEVQKYYSPKDFQVGQSLSIMGRQFLLYDCDEFTKNYYKENFKDIDLKPFQLKGKTGPEAKREIPPYNGFGSLEDSLQNCMSLIPEPPKKDLLKLLEKDGKVLRYTARLDTVNPDDADRRFILSYFLSNDTISIFETNMRNSGIIAGKFLEKTRITKPGSATDNPEYYSPADFAIGATVEVFRRRFVLINADLYVLKYLEAIADQIPTQTLASLRQCLEPNKASDETPETSGAAV</sequence>
<dbReference type="GO" id="GO:0043014">
    <property type="term" value="F:alpha-tubulin binding"/>
    <property type="evidence" value="ECO:0007669"/>
    <property type="project" value="TreeGrafter"/>
</dbReference>
<comment type="caution">
    <text evidence="7">The sequence shown here is derived from an EMBL/GenBank/DDBJ whole genome shotgun (WGS) entry which is preliminary data.</text>
</comment>
<dbReference type="Proteomes" id="UP001221898">
    <property type="component" value="Unassembled WGS sequence"/>
</dbReference>
<dbReference type="InterPro" id="IPR040193">
    <property type="entry name" value="EFHC1/EFHC2/EFHB"/>
</dbReference>
<dbReference type="Pfam" id="PF06565">
    <property type="entry name" value="DM10_dom"/>
    <property type="match status" value="3"/>
</dbReference>
<name>A0AAD7SXR0_9TELE</name>
<evidence type="ECO:0000256" key="1">
    <source>
        <dbReference type="ARBA" id="ARBA00004430"/>
    </source>
</evidence>
<dbReference type="GO" id="GO:0072686">
    <property type="term" value="C:mitotic spindle"/>
    <property type="evidence" value="ECO:0007669"/>
    <property type="project" value="TreeGrafter"/>
</dbReference>
<dbReference type="GO" id="GO:0005930">
    <property type="term" value="C:axoneme"/>
    <property type="evidence" value="ECO:0007669"/>
    <property type="project" value="UniProtKB-SubCell"/>
</dbReference>
<dbReference type="AlphaFoldDB" id="A0AAD7SXR0"/>
<evidence type="ECO:0000256" key="4">
    <source>
        <dbReference type="ARBA" id="ARBA00023212"/>
    </source>
</evidence>
<dbReference type="SMART" id="SM00676">
    <property type="entry name" value="DM10"/>
    <property type="match status" value="3"/>
</dbReference>
<protein>
    <recommendedName>
        <fullName evidence="6">DM10 domain-containing protein</fullName>
    </recommendedName>
</protein>
<evidence type="ECO:0000259" key="6">
    <source>
        <dbReference type="PROSITE" id="PS51336"/>
    </source>
</evidence>
<dbReference type="FunFam" id="2.30.29.170:FF:000001">
    <property type="entry name" value="EF-hand domain containing 1"/>
    <property type="match status" value="1"/>
</dbReference>
<keyword evidence="8" id="KW-1185">Reference proteome</keyword>
<feature type="domain" description="DM10" evidence="6">
    <location>
        <begin position="415"/>
        <end position="519"/>
    </location>
</feature>
<evidence type="ECO:0000313" key="7">
    <source>
        <dbReference type="EMBL" id="KAJ8410253.1"/>
    </source>
</evidence>
<accession>A0AAD7SXR0</accession>
<dbReference type="PANTHER" id="PTHR12086:SF9">
    <property type="entry name" value="EF-HAND DOMAIN-CONTAINING PROTEIN 1"/>
    <property type="match status" value="1"/>
</dbReference>
<keyword evidence="3" id="KW-0677">Repeat</keyword>
<dbReference type="PANTHER" id="PTHR12086">
    <property type="entry name" value="EF-HAND DOMAIN C-TERMINAL CONTAINING PROTEIN"/>
    <property type="match status" value="1"/>
</dbReference>
<dbReference type="Gene3D" id="2.30.29.170">
    <property type="match status" value="3"/>
</dbReference>
<dbReference type="GO" id="GO:0007052">
    <property type="term" value="P:mitotic spindle organization"/>
    <property type="evidence" value="ECO:0007669"/>
    <property type="project" value="TreeGrafter"/>
</dbReference>
<gene>
    <name evidence="7" type="ORF">AAFF_G00202340</name>
</gene>